<dbReference type="Pfam" id="PF00480">
    <property type="entry name" value="ROK"/>
    <property type="match status" value="1"/>
</dbReference>
<comment type="similarity">
    <text evidence="1">Belongs to the ROK (NagC/XylR) family.</text>
</comment>
<dbReference type="InterPro" id="IPR000600">
    <property type="entry name" value="ROK"/>
</dbReference>
<evidence type="ECO:0000313" key="3">
    <source>
        <dbReference type="Proteomes" id="UP000178870"/>
    </source>
</evidence>
<dbReference type="AlphaFoldDB" id="A0A1F7Z064"/>
<dbReference type="Proteomes" id="UP000178870">
    <property type="component" value="Unassembled WGS sequence"/>
</dbReference>
<dbReference type="SUPFAM" id="SSF53067">
    <property type="entry name" value="Actin-like ATPase domain"/>
    <property type="match status" value="1"/>
</dbReference>
<gene>
    <name evidence="2" type="ORF">A2803_03345</name>
</gene>
<dbReference type="PANTHER" id="PTHR18964">
    <property type="entry name" value="ROK (REPRESSOR, ORF, KINASE) FAMILY"/>
    <property type="match status" value="1"/>
</dbReference>
<evidence type="ECO:0008006" key="4">
    <source>
        <dbReference type="Google" id="ProtNLM"/>
    </source>
</evidence>
<comment type="caution">
    <text evidence="2">The sequence shown here is derived from an EMBL/GenBank/DDBJ whole genome shotgun (WGS) entry which is preliminary data.</text>
</comment>
<dbReference type="CDD" id="cd23763">
    <property type="entry name" value="ASKHA_ATPase_ROK"/>
    <property type="match status" value="1"/>
</dbReference>
<organism evidence="2 3">
    <name type="scientific">Candidatus Woesebacteria bacterium RIFCSPHIGHO2_01_FULL_44_21</name>
    <dbReference type="NCBI Taxonomy" id="1802503"/>
    <lineage>
        <taxon>Bacteria</taxon>
        <taxon>Candidatus Woeseibacteriota</taxon>
    </lineage>
</organism>
<dbReference type="PANTHER" id="PTHR18964:SF149">
    <property type="entry name" value="BIFUNCTIONAL UDP-N-ACETYLGLUCOSAMINE 2-EPIMERASE_N-ACETYLMANNOSAMINE KINASE"/>
    <property type="match status" value="1"/>
</dbReference>
<accession>A0A1F7Z064</accession>
<dbReference type="InterPro" id="IPR043129">
    <property type="entry name" value="ATPase_NBD"/>
</dbReference>
<proteinExistence type="inferred from homology"/>
<sequence length="274" mass="29563">MKPPYFLFDIGASHTRIGVSIDGETIANTEIYPTPQDFGEGVNILTQKAKSLVSGMSALIGGIAGPLNQGKTMITRAPNLPNWNNKPLGEELVKLTGAKVFLENDTALVGLGEAVKGAGRGFNIVAYMTVSTGVNGVRVVSQKIDTNALGFEIGKQIIDFDNTFDGEARVFEDLVAGSQFMRRHGKAAHEIDDAAVWEEEARLVAYGLNNLILFWSPEVVVLGGAVSKKIPLQSVIVNLQNMLTIFHELPQVRMAEIADFGGLWGALHWAKSLS</sequence>
<evidence type="ECO:0000313" key="2">
    <source>
        <dbReference type="EMBL" id="OGM32479.1"/>
    </source>
</evidence>
<protein>
    <recommendedName>
        <fullName evidence="4">Glucokinase</fullName>
    </recommendedName>
</protein>
<name>A0A1F7Z064_9BACT</name>
<dbReference type="Gene3D" id="3.30.420.40">
    <property type="match status" value="2"/>
</dbReference>
<evidence type="ECO:0000256" key="1">
    <source>
        <dbReference type="ARBA" id="ARBA00006479"/>
    </source>
</evidence>
<dbReference type="EMBL" id="MGGP01000014">
    <property type="protein sequence ID" value="OGM32479.1"/>
    <property type="molecule type" value="Genomic_DNA"/>
</dbReference>
<reference evidence="2 3" key="1">
    <citation type="journal article" date="2016" name="Nat. Commun.">
        <title>Thousands of microbial genomes shed light on interconnected biogeochemical processes in an aquifer system.</title>
        <authorList>
            <person name="Anantharaman K."/>
            <person name="Brown C.T."/>
            <person name="Hug L.A."/>
            <person name="Sharon I."/>
            <person name="Castelle C.J."/>
            <person name="Probst A.J."/>
            <person name="Thomas B.C."/>
            <person name="Singh A."/>
            <person name="Wilkins M.J."/>
            <person name="Karaoz U."/>
            <person name="Brodie E.L."/>
            <person name="Williams K.H."/>
            <person name="Hubbard S.S."/>
            <person name="Banfield J.F."/>
        </authorList>
    </citation>
    <scope>NUCLEOTIDE SEQUENCE [LARGE SCALE GENOMIC DNA]</scope>
</reference>